<dbReference type="PANTHER" id="PTHR12305:SF81">
    <property type="entry name" value="PHOSPHATIDYLINOSITOL 3,4,5-TRISPHOSPHATE 3-PHOSPHATASE AND DUAL-SPECIFICITY PROTEIN PHOSPHATASE PTEN"/>
    <property type="match status" value="1"/>
</dbReference>
<gene>
    <name evidence="2" type="ORF">CLEP1334_LOCUS13075</name>
</gene>
<dbReference type="GO" id="GO:0005829">
    <property type="term" value="C:cytosol"/>
    <property type="evidence" value="ECO:0007669"/>
    <property type="project" value="TreeGrafter"/>
</dbReference>
<evidence type="ECO:0000256" key="1">
    <source>
        <dbReference type="SAM" id="MobiDB-lite"/>
    </source>
</evidence>
<dbReference type="InterPro" id="IPR051281">
    <property type="entry name" value="Dual-spec_lipid-protein_phosph"/>
</dbReference>
<accession>A0A7S0NWU8</accession>
<dbReference type="EMBL" id="HBER01025950">
    <property type="protein sequence ID" value="CAD8537793.1"/>
    <property type="molecule type" value="Transcribed_RNA"/>
</dbReference>
<evidence type="ECO:0000313" key="2">
    <source>
        <dbReference type="EMBL" id="CAD8537793.1"/>
    </source>
</evidence>
<feature type="region of interest" description="Disordered" evidence="1">
    <location>
        <begin position="215"/>
        <end position="236"/>
    </location>
</feature>
<dbReference type="InterPro" id="IPR029021">
    <property type="entry name" value="Prot-tyrosine_phosphatase-like"/>
</dbReference>
<reference evidence="2" key="1">
    <citation type="submission" date="2021-01" db="EMBL/GenBank/DDBJ databases">
        <authorList>
            <person name="Corre E."/>
            <person name="Pelletier E."/>
            <person name="Niang G."/>
            <person name="Scheremetjew M."/>
            <person name="Finn R."/>
            <person name="Kale V."/>
            <person name="Holt S."/>
            <person name="Cochrane G."/>
            <person name="Meng A."/>
            <person name="Brown T."/>
            <person name="Cohen L."/>
        </authorList>
    </citation>
    <scope>NUCLEOTIDE SEQUENCE</scope>
    <source>
        <strain evidence="2">RCC1130</strain>
    </source>
</reference>
<dbReference type="PANTHER" id="PTHR12305">
    <property type="entry name" value="PHOSPHATASE WITH HOMOLOGY TO TENSIN"/>
    <property type="match status" value="1"/>
</dbReference>
<sequence length="254" mass="28601">MISAFMLHDRFFVNADDALAFYGFARTNDCEGVTIPSQRAYVHYYASLMNDVRLQERVRDKSLIYTLRSVRLVTLPLAFSRDKCELCLRIRRLLPQEASWTSKAPTITEIRTEELTLSPEDVMGPGPPPRSVYDYIDSLPMAEEILNSDGEKVGTRSVVPVADFSGPCTLPLSGDLRVELIQRRGVHEDRLFHFWCNAAMLTSPKLVVRKWQLDGTSHSSTPQSPSASAGVDHVSSPSYHSLKVQVQRVLSRNM</sequence>
<dbReference type="GO" id="GO:0016314">
    <property type="term" value="F:phosphatidylinositol-3,4,5-trisphosphate 3-phosphatase activity"/>
    <property type="evidence" value="ECO:0007669"/>
    <property type="project" value="TreeGrafter"/>
</dbReference>
<name>A0A7S0NWU8_9EUKA</name>
<feature type="compositionally biased region" description="Low complexity" evidence="1">
    <location>
        <begin position="216"/>
        <end position="229"/>
    </location>
</feature>
<dbReference type="Gene3D" id="2.60.40.1110">
    <property type="match status" value="1"/>
</dbReference>
<protein>
    <submittedName>
        <fullName evidence="2">Uncharacterized protein</fullName>
    </submittedName>
</protein>
<dbReference type="AlphaFoldDB" id="A0A7S0NWU8"/>
<organism evidence="2">
    <name type="scientific">Calcidiscus leptoporus</name>
    <dbReference type="NCBI Taxonomy" id="127549"/>
    <lineage>
        <taxon>Eukaryota</taxon>
        <taxon>Haptista</taxon>
        <taxon>Haptophyta</taxon>
        <taxon>Prymnesiophyceae</taxon>
        <taxon>Coccolithales</taxon>
        <taxon>Calcidiscaceae</taxon>
        <taxon>Calcidiscus</taxon>
    </lineage>
</organism>
<dbReference type="InterPro" id="IPR035892">
    <property type="entry name" value="C2_domain_sf"/>
</dbReference>
<dbReference type="Gene3D" id="3.90.190.10">
    <property type="entry name" value="Protein tyrosine phosphatase superfamily"/>
    <property type="match status" value="1"/>
</dbReference>
<proteinExistence type="predicted"/>
<dbReference type="SUPFAM" id="SSF49562">
    <property type="entry name" value="C2 domain (Calcium/lipid-binding domain, CaLB)"/>
    <property type="match status" value="1"/>
</dbReference>